<gene>
    <name evidence="1" type="ORF">Ahu01nite_094360</name>
</gene>
<accession>A0ABQ4A6J0</accession>
<evidence type="ECO:0008006" key="3">
    <source>
        <dbReference type="Google" id="ProtNLM"/>
    </source>
</evidence>
<dbReference type="Proteomes" id="UP000603200">
    <property type="component" value="Unassembled WGS sequence"/>
</dbReference>
<organism evidence="1 2">
    <name type="scientific">Winogradskya humida</name>
    <dbReference type="NCBI Taxonomy" id="113566"/>
    <lineage>
        <taxon>Bacteria</taxon>
        <taxon>Bacillati</taxon>
        <taxon>Actinomycetota</taxon>
        <taxon>Actinomycetes</taxon>
        <taxon>Micromonosporales</taxon>
        <taxon>Micromonosporaceae</taxon>
        <taxon>Winogradskya</taxon>
    </lineage>
</organism>
<dbReference type="Pfam" id="PF06042">
    <property type="entry name" value="NTP_transf_6"/>
    <property type="match status" value="1"/>
</dbReference>
<dbReference type="EMBL" id="BOMN01000142">
    <property type="protein sequence ID" value="GIE26334.1"/>
    <property type="molecule type" value="Genomic_DNA"/>
</dbReference>
<protein>
    <recommendedName>
        <fullName evidence="3">Nucleotidyltransferase family protein</fullName>
    </recommendedName>
</protein>
<proteinExistence type="predicted"/>
<evidence type="ECO:0000313" key="2">
    <source>
        <dbReference type="Proteomes" id="UP000603200"/>
    </source>
</evidence>
<dbReference type="PANTHER" id="PTHR39166">
    <property type="entry name" value="BLL1166 PROTEIN"/>
    <property type="match status" value="1"/>
</dbReference>
<sequence>MMQVLATVHDSGLPDAWVGAGAVRDLVWGQLYGHGFDPADVHDIDVAFYDPDRLDWDRNEHATALLAAAWPGQPWEARNQAAIHTWFHHRFGGDPVAPFASIQEAVASWPETATAVAARLDHDGTVDLCAPYGLDDLLAGIWRRNPARVTLAESRARLARHQPRQRWPGVNVITPS</sequence>
<dbReference type="PANTHER" id="PTHR39166:SF1">
    <property type="entry name" value="BLL1166 PROTEIN"/>
    <property type="match status" value="1"/>
</dbReference>
<reference evidence="1 2" key="1">
    <citation type="submission" date="2021-01" db="EMBL/GenBank/DDBJ databases">
        <title>Whole genome shotgun sequence of Actinoplanes humidus NBRC 14915.</title>
        <authorList>
            <person name="Komaki H."/>
            <person name="Tamura T."/>
        </authorList>
    </citation>
    <scope>NUCLEOTIDE SEQUENCE [LARGE SCALE GENOMIC DNA]</scope>
    <source>
        <strain evidence="1 2">NBRC 14915</strain>
    </source>
</reference>
<dbReference type="InterPro" id="IPR009267">
    <property type="entry name" value="NTP_transf_6"/>
</dbReference>
<comment type="caution">
    <text evidence="1">The sequence shown here is derived from an EMBL/GenBank/DDBJ whole genome shotgun (WGS) entry which is preliminary data.</text>
</comment>
<name>A0ABQ4A6J0_9ACTN</name>
<evidence type="ECO:0000313" key="1">
    <source>
        <dbReference type="EMBL" id="GIE26334.1"/>
    </source>
</evidence>
<keyword evidence="2" id="KW-1185">Reference proteome</keyword>